<dbReference type="Proteomes" id="UP000028828">
    <property type="component" value="Unassembled WGS sequence"/>
</dbReference>
<evidence type="ECO:0000313" key="3">
    <source>
        <dbReference type="Proteomes" id="UP000028828"/>
    </source>
</evidence>
<dbReference type="AlphaFoldDB" id="A0A086J746"/>
<protein>
    <submittedName>
        <fullName evidence="2">Toxoplasma gondii family B protein</fullName>
    </submittedName>
</protein>
<accession>A0A086J746</accession>
<reference evidence="2 3" key="1">
    <citation type="submission" date="2014-03" db="EMBL/GenBank/DDBJ databases">
        <authorList>
            <person name="Sibley D."/>
            <person name="Venepally P."/>
            <person name="Karamycheva S."/>
            <person name="Hadjithomas M."/>
            <person name="Khan A."/>
            <person name="Brunk B."/>
            <person name="Roos D."/>
            <person name="Caler E."/>
            <person name="Lorenzi H."/>
        </authorList>
    </citation>
    <scope>NUCLEOTIDE SEQUENCE [LARGE SCALE GENOMIC DNA]</scope>
    <source>
        <strain evidence="3">p89</strain>
    </source>
</reference>
<dbReference type="VEuPathDB" id="ToxoDB:TGP89_307045"/>
<dbReference type="EMBL" id="AEYI02002518">
    <property type="protein sequence ID" value="KFG27964.1"/>
    <property type="molecule type" value="Genomic_DNA"/>
</dbReference>
<feature type="signal peptide" evidence="1">
    <location>
        <begin position="1"/>
        <end position="15"/>
    </location>
</feature>
<organism evidence="2 3">
    <name type="scientific">Toxoplasma gondii p89</name>
    <dbReference type="NCBI Taxonomy" id="943119"/>
    <lineage>
        <taxon>Eukaryota</taxon>
        <taxon>Sar</taxon>
        <taxon>Alveolata</taxon>
        <taxon>Apicomplexa</taxon>
        <taxon>Conoidasida</taxon>
        <taxon>Coccidia</taxon>
        <taxon>Eucoccidiorida</taxon>
        <taxon>Eimeriorina</taxon>
        <taxon>Sarcocystidae</taxon>
        <taxon>Toxoplasma</taxon>
    </lineage>
</organism>
<sequence>MSWLLVGFFPKCLTASLPTSQPFCSVKNRRENASLFHEYGPHLQQYIRRDVSYRLLVTMMKRNRSSAATVAFFIFFSCALHNCCVGSQAVATDAVESTQETDGEANANSATVVTTGELHPTEADQNDSGAAVLPKTSKETMLAASTTGLNFSVLAILALRLAMTHLHQGEEGTLNTSDVTGGIQRRRLSTRVPGNQRFASDVRIGGEGVVTGGQTRKRPPCQADSSVLWVIPQTFGADQSCFWLEDPWSGYSVDVEMD</sequence>
<keyword evidence="1" id="KW-0732">Signal</keyword>
<evidence type="ECO:0000256" key="1">
    <source>
        <dbReference type="SAM" id="SignalP"/>
    </source>
</evidence>
<comment type="caution">
    <text evidence="2">The sequence shown here is derived from an EMBL/GenBank/DDBJ whole genome shotgun (WGS) entry which is preliminary data.</text>
</comment>
<name>A0A086J746_TOXGO</name>
<evidence type="ECO:0000313" key="2">
    <source>
        <dbReference type="EMBL" id="KFG27964.1"/>
    </source>
</evidence>
<proteinExistence type="predicted"/>
<gene>
    <name evidence="2" type="ORF">TGP89_307045</name>
</gene>
<feature type="chain" id="PRO_5012294311" evidence="1">
    <location>
        <begin position="16"/>
        <end position="258"/>
    </location>
</feature>